<proteinExistence type="predicted"/>
<gene>
    <name evidence="2" type="ORF">CAPTEDRAFT_195506</name>
</gene>
<dbReference type="AlphaFoldDB" id="R7VBY3"/>
<name>R7VBY3_CAPTE</name>
<feature type="compositionally biased region" description="Pro residues" evidence="1">
    <location>
        <begin position="37"/>
        <end position="49"/>
    </location>
</feature>
<evidence type="ECO:0000313" key="4">
    <source>
        <dbReference type="Proteomes" id="UP000014760"/>
    </source>
</evidence>
<organism evidence="2">
    <name type="scientific">Capitella teleta</name>
    <name type="common">Polychaete worm</name>
    <dbReference type="NCBI Taxonomy" id="283909"/>
    <lineage>
        <taxon>Eukaryota</taxon>
        <taxon>Metazoa</taxon>
        <taxon>Spiralia</taxon>
        <taxon>Lophotrochozoa</taxon>
        <taxon>Annelida</taxon>
        <taxon>Polychaeta</taxon>
        <taxon>Sedentaria</taxon>
        <taxon>Scolecida</taxon>
        <taxon>Capitellidae</taxon>
        <taxon>Capitella</taxon>
    </lineage>
</organism>
<evidence type="ECO:0000256" key="1">
    <source>
        <dbReference type="SAM" id="MobiDB-lite"/>
    </source>
</evidence>
<dbReference type="EMBL" id="KB295002">
    <property type="protein sequence ID" value="ELU13821.1"/>
    <property type="molecule type" value="Genomic_DNA"/>
</dbReference>
<dbReference type="EnsemblMetazoa" id="CapteT195506">
    <property type="protein sequence ID" value="CapteP195506"/>
    <property type="gene ID" value="CapteG195506"/>
</dbReference>
<reference evidence="2 4" key="2">
    <citation type="journal article" date="2013" name="Nature">
        <title>Insights into bilaterian evolution from three spiralian genomes.</title>
        <authorList>
            <person name="Simakov O."/>
            <person name="Marletaz F."/>
            <person name="Cho S.J."/>
            <person name="Edsinger-Gonzales E."/>
            <person name="Havlak P."/>
            <person name="Hellsten U."/>
            <person name="Kuo D.H."/>
            <person name="Larsson T."/>
            <person name="Lv J."/>
            <person name="Arendt D."/>
            <person name="Savage R."/>
            <person name="Osoegawa K."/>
            <person name="de Jong P."/>
            <person name="Grimwood J."/>
            <person name="Chapman J.A."/>
            <person name="Shapiro H."/>
            <person name="Aerts A."/>
            <person name="Otillar R.P."/>
            <person name="Terry A.Y."/>
            <person name="Boore J.L."/>
            <person name="Grigoriev I.V."/>
            <person name="Lindberg D.R."/>
            <person name="Seaver E.C."/>
            <person name="Weisblat D.A."/>
            <person name="Putnam N.H."/>
            <person name="Rokhsar D.S."/>
        </authorList>
    </citation>
    <scope>NUCLEOTIDE SEQUENCE</scope>
    <source>
        <strain evidence="2 4">I ESC-2004</strain>
    </source>
</reference>
<keyword evidence="4" id="KW-1185">Reference proteome</keyword>
<sequence>MGTQYSVEELVACGGSPSTAAYATGTLPYGVRGARGRPPPRSPRSPPASPSKWLLGQGRAYGIYADIPGEKGYSKEEDDHKEYNIGRHLEMTHATRCQESRDQDFPLIEIEAGRNFLKYVSRWRTSNLDEAQQKSTMFKAKMVPISWTRFCIHYASALGATLGPLV</sequence>
<accession>R7VBY3</accession>
<feature type="region of interest" description="Disordered" evidence="1">
    <location>
        <begin position="24"/>
        <end position="53"/>
    </location>
</feature>
<protein>
    <submittedName>
        <fullName evidence="2 3">Uncharacterized protein</fullName>
    </submittedName>
</protein>
<dbReference type="Proteomes" id="UP000014760">
    <property type="component" value="Unassembled WGS sequence"/>
</dbReference>
<evidence type="ECO:0000313" key="3">
    <source>
        <dbReference type="EnsemblMetazoa" id="CapteP195506"/>
    </source>
</evidence>
<reference evidence="3" key="3">
    <citation type="submission" date="2015-06" db="UniProtKB">
        <authorList>
            <consortium name="EnsemblMetazoa"/>
        </authorList>
    </citation>
    <scope>IDENTIFICATION</scope>
</reference>
<reference evidence="4" key="1">
    <citation type="submission" date="2012-12" db="EMBL/GenBank/DDBJ databases">
        <authorList>
            <person name="Hellsten U."/>
            <person name="Grimwood J."/>
            <person name="Chapman J.A."/>
            <person name="Shapiro H."/>
            <person name="Aerts A."/>
            <person name="Otillar R.P."/>
            <person name="Terry A.Y."/>
            <person name="Boore J.L."/>
            <person name="Simakov O."/>
            <person name="Marletaz F."/>
            <person name="Cho S.-J."/>
            <person name="Edsinger-Gonzales E."/>
            <person name="Havlak P."/>
            <person name="Kuo D.-H."/>
            <person name="Larsson T."/>
            <person name="Lv J."/>
            <person name="Arendt D."/>
            <person name="Savage R."/>
            <person name="Osoegawa K."/>
            <person name="de Jong P."/>
            <person name="Lindberg D.R."/>
            <person name="Seaver E.C."/>
            <person name="Weisblat D.A."/>
            <person name="Putnam N.H."/>
            <person name="Grigoriev I.V."/>
            <person name="Rokhsar D.S."/>
        </authorList>
    </citation>
    <scope>NUCLEOTIDE SEQUENCE</scope>
    <source>
        <strain evidence="4">I ESC-2004</strain>
    </source>
</reference>
<evidence type="ECO:0000313" key="2">
    <source>
        <dbReference type="EMBL" id="ELU13821.1"/>
    </source>
</evidence>
<dbReference type="EMBL" id="AMQN01005039">
    <property type="status" value="NOT_ANNOTATED_CDS"/>
    <property type="molecule type" value="Genomic_DNA"/>
</dbReference>
<dbReference type="HOGENOM" id="CLU_1604297_0_0_1"/>